<dbReference type="PANTHER" id="PTHR12608">
    <property type="entry name" value="TRANSMEMBRANE PROTEIN HTP-1 RELATED"/>
    <property type="match status" value="1"/>
</dbReference>
<dbReference type="GO" id="GO:0015085">
    <property type="term" value="F:calcium ion transmembrane transporter activity"/>
    <property type="evidence" value="ECO:0007669"/>
    <property type="project" value="TreeGrafter"/>
</dbReference>
<dbReference type="InterPro" id="IPR049555">
    <property type="entry name" value="GDT1-like_CS"/>
</dbReference>
<evidence type="ECO:0000256" key="4">
    <source>
        <dbReference type="ARBA" id="ARBA00022989"/>
    </source>
</evidence>
<gene>
    <name evidence="8" type="ORF">CHYS00102_LOCUS24665</name>
</gene>
<evidence type="ECO:0000256" key="5">
    <source>
        <dbReference type="ARBA" id="ARBA00023136"/>
    </source>
</evidence>
<evidence type="ECO:0000256" key="1">
    <source>
        <dbReference type="ARBA" id="ARBA00004141"/>
    </source>
</evidence>
<name>A0A7S1FYG6_9STRA</name>
<comment type="subcellular location">
    <subcellularLocation>
        <location evidence="1 6">Membrane</location>
        <topology evidence="1 6">Multi-pass membrane protein</topology>
    </subcellularLocation>
</comment>
<evidence type="ECO:0000256" key="3">
    <source>
        <dbReference type="ARBA" id="ARBA00022692"/>
    </source>
</evidence>
<accession>A0A7S1FYG6</accession>
<organism evidence="8">
    <name type="scientific">Corethron hystrix</name>
    <dbReference type="NCBI Taxonomy" id="216773"/>
    <lineage>
        <taxon>Eukaryota</taxon>
        <taxon>Sar</taxon>
        <taxon>Stramenopiles</taxon>
        <taxon>Ochrophyta</taxon>
        <taxon>Bacillariophyta</taxon>
        <taxon>Coscinodiscophyceae</taxon>
        <taxon>Corethrophycidae</taxon>
        <taxon>Corethrales</taxon>
        <taxon>Corethraceae</taxon>
        <taxon>Corethron</taxon>
    </lineage>
</organism>
<comment type="caution">
    <text evidence="6">Lacks conserved residue(s) required for the propagation of feature annotation.</text>
</comment>
<dbReference type="AlphaFoldDB" id="A0A7S1FYG6"/>
<dbReference type="GO" id="GO:0032468">
    <property type="term" value="P:Golgi calcium ion homeostasis"/>
    <property type="evidence" value="ECO:0007669"/>
    <property type="project" value="TreeGrafter"/>
</dbReference>
<evidence type="ECO:0000256" key="2">
    <source>
        <dbReference type="ARBA" id="ARBA00009190"/>
    </source>
</evidence>
<dbReference type="InterPro" id="IPR001727">
    <property type="entry name" value="GDT1-like"/>
</dbReference>
<evidence type="ECO:0000256" key="7">
    <source>
        <dbReference type="SAM" id="MobiDB-lite"/>
    </source>
</evidence>
<protein>
    <recommendedName>
        <fullName evidence="6">GDT1 family protein</fullName>
    </recommendedName>
</protein>
<feature type="transmembrane region" description="Helical" evidence="6">
    <location>
        <begin position="341"/>
        <end position="361"/>
    </location>
</feature>
<feature type="transmembrane region" description="Helical" evidence="6">
    <location>
        <begin position="186"/>
        <end position="210"/>
    </location>
</feature>
<evidence type="ECO:0000313" key="8">
    <source>
        <dbReference type="EMBL" id="CAD8897451.1"/>
    </source>
</evidence>
<sequence length="362" mass="37421">MVPLPICRRGSDRVCRPNRYTLLTAVLSLQSLSSHAFAPSPSVTSRFTAGTNVPSSGSFVAGFGPNMAPRSRTFSDPTQIPTPPKLWGAPPNDADEDHEASPSFGESALLKTAGAAAAAFAASSILASSPAHAIDVATIAGAPAASFIESFASTGFYQAFSLVFLSEIGDKTFFIAGLLAMKTSKFVSFVGSLGALAVMTVISCILGQIFHAVPSGITQGLPLDDVAAVVAFAFFGFKTLKDSYDLEDGESVMDEELADAEDAVEGSETIKQVTPWGQIISTFGLVFAAEFGDRSFLSTIALSAAQNPFSVCGGAIAGHALATAIAVSGGSYIAKYISEKVIGYIGGALFLVFALTTAYGIF</sequence>
<keyword evidence="5 6" id="KW-0472">Membrane</keyword>
<dbReference type="PROSITE" id="PS01214">
    <property type="entry name" value="UPF0016"/>
    <property type="match status" value="1"/>
</dbReference>
<comment type="similarity">
    <text evidence="2 6">Belongs to the GDT1 family.</text>
</comment>
<dbReference type="Pfam" id="PF01169">
    <property type="entry name" value="GDT1"/>
    <property type="match status" value="2"/>
</dbReference>
<dbReference type="GO" id="GO:0032472">
    <property type="term" value="P:Golgi calcium ion transport"/>
    <property type="evidence" value="ECO:0007669"/>
    <property type="project" value="TreeGrafter"/>
</dbReference>
<proteinExistence type="inferred from homology"/>
<dbReference type="GO" id="GO:0005794">
    <property type="term" value="C:Golgi apparatus"/>
    <property type="evidence" value="ECO:0007669"/>
    <property type="project" value="TreeGrafter"/>
</dbReference>
<feature type="region of interest" description="Disordered" evidence="7">
    <location>
        <begin position="70"/>
        <end position="102"/>
    </location>
</feature>
<keyword evidence="4 6" id="KW-1133">Transmembrane helix</keyword>
<dbReference type="EMBL" id="HBFR01033782">
    <property type="protein sequence ID" value="CAD8897451.1"/>
    <property type="molecule type" value="Transcribed_RNA"/>
</dbReference>
<dbReference type="PANTHER" id="PTHR12608:SF6">
    <property type="entry name" value="PROTEIN PAM71, CHLOROPLASTIC"/>
    <property type="match status" value="1"/>
</dbReference>
<dbReference type="GO" id="GO:0016020">
    <property type="term" value="C:membrane"/>
    <property type="evidence" value="ECO:0007669"/>
    <property type="project" value="UniProtKB-SubCell"/>
</dbReference>
<keyword evidence="3 6" id="KW-0812">Transmembrane</keyword>
<evidence type="ECO:0000256" key="6">
    <source>
        <dbReference type="RuleBase" id="RU365102"/>
    </source>
</evidence>
<reference evidence="8" key="1">
    <citation type="submission" date="2021-01" db="EMBL/GenBank/DDBJ databases">
        <authorList>
            <person name="Corre E."/>
            <person name="Pelletier E."/>
            <person name="Niang G."/>
            <person name="Scheremetjew M."/>
            <person name="Finn R."/>
            <person name="Kale V."/>
            <person name="Holt S."/>
            <person name="Cochrane G."/>
            <person name="Meng A."/>
            <person name="Brown T."/>
            <person name="Cohen L."/>
        </authorList>
    </citation>
    <scope>NUCLEOTIDE SEQUENCE</scope>
    <source>
        <strain evidence="8">308</strain>
    </source>
</reference>
<dbReference type="GO" id="GO:0005384">
    <property type="term" value="F:manganese ion transmembrane transporter activity"/>
    <property type="evidence" value="ECO:0007669"/>
    <property type="project" value="TreeGrafter"/>
</dbReference>